<evidence type="ECO:0000256" key="1">
    <source>
        <dbReference type="ARBA" id="ARBA00008867"/>
    </source>
</evidence>
<dbReference type="FunFam" id="1.10.510.10:FF:000380">
    <property type="entry name" value="Serine/threonine-protein kinase ppk15"/>
    <property type="match status" value="1"/>
</dbReference>
<dbReference type="GO" id="GO:0004674">
    <property type="term" value="F:protein serine/threonine kinase activity"/>
    <property type="evidence" value="ECO:0007669"/>
    <property type="project" value="UniProtKB-KW"/>
</dbReference>
<evidence type="ECO:0000256" key="3">
    <source>
        <dbReference type="ARBA" id="ARBA00022553"/>
    </source>
</evidence>
<evidence type="ECO:0000256" key="6">
    <source>
        <dbReference type="ARBA" id="ARBA00022777"/>
    </source>
</evidence>
<dbReference type="PROSITE" id="PS00108">
    <property type="entry name" value="PROTEIN_KINASE_ST"/>
    <property type="match status" value="1"/>
</dbReference>
<dbReference type="GO" id="GO:0005634">
    <property type="term" value="C:nucleus"/>
    <property type="evidence" value="ECO:0007669"/>
    <property type="project" value="TreeGrafter"/>
</dbReference>
<keyword evidence="7 8" id="KW-0067">ATP-binding</keyword>
<dbReference type="VEuPathDB" id="FungiDB:C5L36_0A12220"/>
<gene>
    <name evidence="11" type="ORF">BOH78_4003</name>
</gene>
<dbReference type="InterPro" id="IPR000719">
    <property type="entry name" value="Prot_kinase_dom"/>
</dbReference>
<accession>A0A1V2LJ28</accession>
<evidence type="ECO:0000313" key="12">
    <source>
        <dbReference type="Proteomes" id="UP000189274"/>
    </source>
</evidence>
<dbReference type="Gene3D" id="3.30.200.20">
    <property type="entry name" value="Phosphorylase Kinase, domain 1"/>
    <property type="match status" value="1"/>
</dbReference>
<evidence type="ECO:0000259" key="10">
    <source>
        <dbReference type="PROSITE" id="PS50011"/>
    </source>
</evidence>
<evidence type="ECO:0000256" key="4">
    <source>
        <dbReference type="ARBA" id="ARBA00022679"/>
    </source>
</evidence>
<dbReference type="InterPro" id="IPR050494">
    <property type="entry name" value="Ser_Thr_dual-spec_kinase"/>
</dbReference>
<dbReference type="GO" id="GO:0030447">
    <property type="term" value="P:filamentous growth"/>
    <property type="evidence" value="ECO:0007669"/>
    <property type="project" value="UniProtKB-ARBA"/>
</dbReference>
<comment type="caution">
    <text evidence="11">The sequence shown here is derived from an EMBL/GenBank/DDBJ whole genome shotgun (WGS) entry which is preliminary data.</text>
</comment>
<dbReference type="PANTHER" id="PTHR24058:SF17">
    <property type="entry name" value="HOMEODOMAIN INTERACTING PROTEIN KINASE, ISOFORM D"/>
    <property type="match status" value="1"/>
</dbReference>
<dbReference type="GO" id="GO:0005737">
    <property type="term" value="C:cytoplasm"/>
    <property type="evidence" value="ECO:0007669"/>
    <property type="project" value="TreeGrafter"/>
</dbReference>
<dbReference type="InterPro" id="IPR017441">
    <property type="entry name" value="Protein_kinase_ATP_BS"/>
</dbReference>
<dbReference type="Pfam" id="PF00069">
    <property type="entry name" value="Pkinase"/>
    <property type="match status" value="1"/>
</dbReference>
<keyword evidence="4" id="KW-0808">Transferase</keyword>
<organism evidence="11 12">
    <name type="scientific">Pichia kudriavzevii</name>
    <name type="common">Yeast</name>
    <name type="synonym">Issatchenkia orientalis</name>
    <dbReference type="NCBI Taxonomy" id="4909"/>
    <lineage>
        <taxon>Eukaryota</taxon>
        <taxon>Fungi</taxon>
        <taxon>Dikarya</taxon>
        <taxon>Ascomycota</taxon>
        <taxon>Saccharomycotina</taxon>
        <taxon>Pichiomycetes</taxon>
        <taxon>Pichiales</taxon>
        <taxon>Pichiaceae</taxon>
        <taxon>Pichia</taxon>
    </lineage>
</organism>
<dbReference type="SMART" id="SM00220">
    <property type="entry name" value="S_TKc"/>
    <property type="match status" value="1"/>
</dbReference>
<protein>
    <submittedName>
        <fullName evidence="11">Dual specificity protein kinase YAK1</fullName>
    </submittedName>
</protein>
<keyword evidence="2" id="KW-0723">Serine/threonine-protein kinase</keyword>
<dbReference type="PROSITE" id="PS00107">
    <property type="entry name" value="PROTEIN_KINASE_ATP"/>
    <property type="match status" value="1"/>
</dbReference>
<dbReference type="SUPFAM" id="SSF56112">
    <property type="entry name" value="Protein kinase-like (PK-like)"/>
    <property type="match status" value="1"/>
</dbReference>
<proteinExistence type="inferred from homology"/>
<dbReference type="Proteomes" id="UP000189274">
    <property type="component" value="Unassembled WGS sequence"/>
</dbReference>
<feature type="domain" description="Protein kinase" evidence="10">
    <location>
        <begin position="322"/>
        <end position="656"/>
    </location>
</feature>
<dbReference type="AlphaFoldDB" id="A0A1V2LJ28"/>
<reference evidence="12" key="1">
    <citation type="journal article" date="2017" name="Genome Announc.">
        <title>Genome sequences of Cyberlindnera fabianii 65, Pichia kudriavzevii 129, and Saccharomyces cerevisiae 131 isolated from fermented masau fruits in Zimbabwe.</title>
        <authorList>
            <person name="van Rijswijck I.M.H."/>
            <person name="Derks M.F.L."/>
            <person name="Abee T."/>
            <person name="de Ridder D."/>
            <person name="Smid E.J."/>
        </authorList>
    </citation>
    <scope>NUCLEOTIDE SEQUENCE [LARGE SCALE GENOMIC DNA]</scope>
    <source>
        <strain evidence="12">129</strain>
    </source>
</reference>
<keyword evidence="5 8" id="KW-0547">Nucleotide-binding</keyword>
<evidence type="ECO:0000256" key="2">
    <source>
        <dbReference type="ARBA" id="ARBA00022527"/>
    </source>
</evidence>
<evidence type="ECO:0000256" key="9">
    <source>
        <dbReference type="SAM" id="MobiDB-lite"/>
    </source>
</evidence>
<feature type="region of interest" description="Disordered" evidence="9">
    <location>
        <begin position="155"/>
        <end position="174"/>
    </location>
</feature>
<dbReference type="PROSITE" id="PS50011">
    <property type="entry name" value="PROTEIN_KINASE_DOM"/>
    <property type="match status" value="1"/>
</dbReference>
<evidence type="ECO:0000256" key="8">
    <source>
        <dbReference type="PROSITE-ProRule" id="PRU10141"/>
    </source>
</evidence>
<evidence type="ECO:0000313" key="11">
    <source>
        <dbReference type="EMBL" id="ONH72135.1"/>
    </source>
</evidence>
<dbReference type="EMBL" id="MQVM01000024">
    <property type="protein sequence ID" value="ONH72135.1"/>
    <property type="molecule type" value="Genomic_DNA"/>
</dbReference>
<keyword evidence="3" id="KW-0597">Phosphoprotein</keyword>
<keyword evidence="6 11" id="KW-0418">Kinase</keyword>
<dbReference type="InterPro" id="IPR011009">
    <property type="entry name" value="Kinase-like_dom_sf"/>
</dbReference>
<feature type="binding site" evidence="8">
    <location>
        <position position="351"/>
    </location>
    <ligand>
        <name>ATP</name>
        <dbReference type="ChEBI" id="CHEBI:30616"/>
    </ligand>
</feature>
<evidence type="ECO:0000256" key="5">
    <source>
        <dbReference type="ARBA" id="ARBA00022741"/>
    </source>
</evidence>
<dbReference type="InterPro" id="IPR008271">
    <property type="entry name" value="Ser/Thr_kinase_AS"/>
</dbReference>
<comment type="similarity">
    <text evidence="1">Belongs to the protein kinase superfamily. CMGC Ser/Thr protein kinase family. MNB/DYRK subfamily.</text>
</comment>
<dbReference type="GO" id="GO:0005524">
    <property type="term" value="F:ATP binding"/>
    <property type="evidence" value="ECO:0007669"/>
    <property type="project" value="UniProtKB-UniRule"/>
</dbReference>
<sequence>MLTPSTDPNDQLNQFTLTSRGLRSSSFAVPKSKLNMYFPTTSQNEKVDQFQQQQAQQQYKQANSQYALPYVRKQQLPHQSQHLQQNDTYRRLSQQYDPRLQHFMNNRSKNVLESQQQQIIPPLRADGPVPHYIHMETTNNNNFNTLRRGSVAAVYHQQQQQHQQEPHSAGNQQMVSPNMNLLWDLNQSGAPSNQFLDDSYNISDSQISRFDSQYVYQPQLKTPKFTPVMSAKDLEPIINEKPKFRRVSTSQKFVSPLKALTTDLSLSYSMCVPEYNYQTSKNPRRVLTKNNKPYHNNGYDNENHDYILHVNDILGTEENKKYLVLDILGQGTFGQVVKCQNLKTQEIVAVKVVKAIQECLQQSMVEGNILEFLTKRVDPKYEKYFCTLKDKFMHRYHLCLVFELLSSNLYELIKQNHHHGLNIKLVRNFSVQILESLCALKDIKLIHCDLKPENILLTSLNKPDLKIIDFGGACQERHTVYTYVQSRFYRSPEVILGVEYSTSVDMWSFGCIVAELFLGLPLFPGASEYEQLVRIVDTFGMPPSWMMVEKKSNNYIVKTPNSTGDGNGKFSYRLKTLSEFNHEYNLHESTPKQYFSDTRLDDIIMKYRLPRKDMTEEMVNKEMHERSCLVHFLKGVLNISPLERWTPHEAIHHPFITGEEWTGSWSPPTAKYSSNAKHVRSNSLV</sequence>
<evidence type="ECO:0000256" key="7">
    <source>
        <dbReference type="ARBA" id="ARBA00022840"/>
    </source>
</evidence>
<dbReference type="PANTHER" id="PTHR24058">
    <property type="entry name" value="DUAL SPECIFICITY PROTEIN KINASE"/>
    <property type="match status" value="1"/>
</dbReference>
<dbReference type="GO" id="GO:0004713">
    <property type="term" value="F:protein tyrosine kinase activity"/>
    <property type="evidence" value="ECO:0007669"/>
    <property type="project" value="TreeGrafter"/>
</dbReference>
<name>A0A1V2LJ28_PICKU</name>
<dbReference type="Gene3D" id="1.10.510.10">
    <property type="entry name" value="Transferase(Phosphotransferase) domain 1"/>
    <property type="match status" value="1"/>
</dbReference>